<dbReference type="HOGENOM" id="CLU_811238_0_0_1"/>
<reference evidence="2" key="1">
    <citation type="submission" date="2024-06" db="UniProtKB">
        <authorList>
            <consortium name="Ensembl"/>
        </authorList>
    </citation>
    <scope>IDENTIFICATION</scope>
</reference>
<feature type="region of interest" description="Disordered" evidence="1">
    <location>
        <begin position="41"/>
        <end position="62"/>
    </location>
</feature>
<proteinExistence type="predicted"/>
<evidence type="ECO:0000313" key="2">
    <source>
        <dbReference type="Ensembl" id="ENSMPUP00000018903.1"/>
    </source>
</evidence>
<dbReference type="EMBL" id="AEYP01049278">
    <property type="status" value="NOT_ANNOTATED_CDS"/>
    <property type="molecule type" value="Genomic_DNA"/>
</dbReference>
<protein>
    <submittedName>
        <fullName evidence="2">Uncharacterized protein</fullName>
    </submittedName>
</protein>
<feature type="compositionally biased region" description="Pro residues" evidence="1">
    <location>
        <begin position="95"/>
        <end position="104"/>
    </location>
</feature>
<dbReference type="InParanoid" id="M3Z5P1"/>
<dbReference type="Ensembl" id="ENSMPUT00000019177.1">
    <property type="protein sequence ID" value="ENSMPUP00000018903.1"/>
    <property type="gene ID" value="ENSMPUG00000019025.1"/>
</dbReference>
<name>M3Z5P1_MUSPF</name>
<evidence type="ECO:0000256" key="1">
    <source>
        <dbReference type="SAM" id="MobiDB-lite"/>
    </source>
</evidence>
<sequence>MNWVSTVPARNCWLLSTFCRKGMLVCRTEGGASPCSTIGEEAAEGASHPGPAEPPCHPVPQDTRLRSEASLWDDTVPSHQPPILAKCPECQRAEPTPPRPPNRAPPRTGAESLLPSSVIWKFVPPFHTAQETGQAFPTTLRHTAAMLPFPAMLLDRCPYAPHPQQPYSGGLSSIAAANSYGPLPPGHCCPGLPRPPALLLPSPHWGLLSPLQDGVLRAVTGPLLLTQHILPGCLILDFQLLSQDPKVEMPPGHLSLCGPHTSSPCLKSASLARRPLPSAGCSLSTPSPQPTLHHAQQPLVCHWPGQMVLPWSPLDSMSPGLQTCHLPGFKVTAPSSHTGVAS</sequence>
<organism evidence="2">
    <name type="scientific">Mustela putorius furo</name>
    <name type="common">European domestic ferret</name>
    <name type="synonym">Mustela furo</name>
    <dbReference type="NCBI Taxonomy" id="9669"/>
    <lineage>
        <taxon>Eukaryota</taxon>
        <taxon>Metazoa</taxon>
        <taxon>Chordata</taxon>
        <taxon>Craniata</taxon>
        <taxon>Vertebrata</taxon>
        <taxon>Euteleostomi</taxon>
        <taxon>Mammalia</taxon>
        <taxon>Eutheria</taxon>
        <taxon>Laurasiatheria</taxon>
        <taxon>Carnivora</taxon>
        <taxon>Caniformia</taxon>
        <taxon>Musteloidea</taxon>
        <taxon>Mustelidae</taxon>
        <taxon>Mustelinae</taxon>
        <taxon>Mustela</taxon>
    </lineage>
</organism>
<dbReference type="AlphaFoldDB" id="M3Z5P1"/>
<accession>M3Z5P1</accession>
<feature type="region of interest" description="Disordered" evidence="1">
    <location>
        <begin position="88"/>
        <end position="110"/>
    </location>
</feature>